<protein>
    <recommendedName>
        <fullName evidence="3">DUF4292 domain-containing protein</fullName>
    </recommendedName>
</protein>
<proteinExistence type="predicted"/>
<dbReference type="EMBL" id="BNAF01000011">
    <property type="protein sequence ID" value="GHE43900.1"/>
    <property type="molecule type" value="Genomic_DNA"/>
</dbReference>
<dbReference type="Pfam" id="PF14125">
    <property type="entry name" value="DUF4292"/>
    <property type="match status" value="1"/>
</dbReference>
<sequence length="261" mass="29094">MWNRGLIILLCGLGLLAGGCKTKQRIKLPDQGAPTAVTAANEASIKSFEMSNLDFHTFSGRAKTKVELDKQVHDLTLNVRIQRDKAIWMSVTATLGIEVARILITPDSVQILNKLAGEYIAKPFSYIYHYTNRGVNFHTLQDLLIANVSSSLLRNSSMQVASATDEFIVVGLKEQLSYQYRINKANRPFNFVLQEVGGSQNLEAFYSDYAMYGGYNFPNNTTLNILGDQISLKASISYNRVTFNDDVAMPFSVSGRYKVIN</sequence>
<reference evidence="2" key="1">
    <citation type="journal article" date="2019" name="Int. J. Syst. Evol. Microbiol.">
        <title>The Global Catalogue of Microorganisms (GCM) 10K type strain sequencing project: providing services to taxonomists for standard genome sequencing and annotation.</title>
        <authorList>
            <consortium name="The Broad Institute Genomics Platform"/>
            <consortium name="The Broad Institute Genome Sequencing Center for Infectious Disease"/>
            <person name="Wu L."/>
            <person name="Ma J."/>
        </authorList>
    </citation>
    <scope>NUCLEOTIDE SEQUENCE [LARGE SCALE GENOMIC DNA]</scope>
    <source>
        <strain evidence="2">CGMCC 1.12966</strain>
    </source>
</reference>
<name>A0ABQ3I103_9SPHI</name>
<dbReference type="RefSeq" id="WP_189627421.1">
    <property type="nucleotide sequence ID" value="NZ_BNAF01000011.1"/>
</dbReference>
<keyword evidence="2" id="KW-1185">Reference proteome</keyword>
<comment type="caution">
    <text evidence="1">The sequence shown here is derived from an EMBL/GenBank/DDBJ whole genome shotgun (WGS) entry which is preliminary data.</text>
</comment>
<accession>A0ABQ3I103</accession>
<evidence type="ECO:0000313" key="2">
    <source>
        <dbReference type="Proteomes" id="UP000620550"/>
    </source>
</evidence>
<organism evidence="1 2">
    <name type="scientific">Sphingobacterium griseoflavum</name>
    <dbReference type="NCBI Taxonomy" id="1474952"/>
    <lineage>
        <taxon>Bacteria</taxon>
        <taxon>Pseudomonadati</taxon>
        <taxon>Bacteroidota</taxon>
        <taxon>Sphingobacteriia</taxon>
        <taxon>Sphingobacteriales</taxon>
        <taxon>Sphingobacteriaceae</taxon>
        <taxon>Sphingobacterium</taxon>
    </lineage>
</organism>
<dbReference type="PROSITE" id="PS51257">
    <property type="entry name" value="PROKAR_LIPOPROTEIN"/>
    <property type="match status" value="1"/>
</dbReference>
<dbReference type="Gene3D" id="2.50.20.10">
    <property type="entry name" value="Lipoprotein localisation LolA/LolB/LppX"/>
    <property type="match status" value="1"/>
</dbReference>
<gene>
    <name evidence="1" type="ORF">GCM10017764_29020</name>
</gene>
<evidence type="ECO:0000313" key="1">
    <source>
        <dbReference type="EMBL" id="GHE43900.1"/>
    </source>
</evidence>
<dbReference type="InterPro" id="IPR025634">
    <property type="entry name" value="DUF4292"/>
</dbReference>
<dbReference type="Proteomes" id="UP000620550">
    <property type="component" value="Unassembled WGS sequence"/>
</dbReference>
<evidence type="ECO:0008006" key="3">
    <source>
        <dbReference type="Google" id="ProtNLM"/>
    </source>
</evidence>